<evidence type="ECO:0000313" key="2">
    <source>
        <dbReference type="EMBL" id="BBO90806.1"/>
    </source>
</evidence>
<reference evidence="2 3" key="1">
    <citation type="submission" date="2019-11" db="EMBL/GenBank/DDBJ databases">
        <title>Comparative genomics of hydrocarbon-degrading Desulfosarcina strains.</title>
        <authorList>
            <person name="Watanabe M."/>
            <person name="Kojima H."/>
            <person name="Fukui M."/>
        </authorList>
    </citation>
    <scope>NUCLEOTIDE SEQUENCE [LARGE SCALE GENOMIC DNA]</scope>
    <source>
        <strain evidence="3">oXyS1</strain>
    </source>
</reference>
<gene>
    <name evidence="2" type="ORF">DSCOOX_39860</name>
</gene>
<dbReference type="InterPro" id="IPR007390">
    <property type="entry name" value="Spore_V_R"/>
</dbReference>
<keyword evidence="3" id="KW-1185">Reference proteome</keyword>
<evidence type="ECO:0000313" key="3">
    <source>
        <dbReference type="Proteomes" id="UP000422108"/>
    </source>
</evidence>
<dbReference type="PANTHER" id="PTHR30029">
    <property type="entry name" value="STAGE V SPORULATION PROTEIN R"/>
    <property type="match status" value="1"/>
</dbReference>
<organism evidence="2 3">
    <name type="scientific">Desulfosarcina ovata subsp. ovata</name>
    <dbReference type="NCBI Taxonomy" id="2752305"/>
    <lineage>
        <taxon>Bacteria</taxon>
        <taxon>Pseudomonadati</taxon>
        <taxon>Thermodesulfobacteriota</taxon>
        <taxon>Desulfobacteria</taxon>
        <taxon>Desulfobacterales</taxon>
        <taxon>Desulfosarcinaceae</taxon>
        <taxon>Desulfosarcina</taxon>
    </lineage>
</organism>
<evidence type="ECO:0000259" key="1">
    <source>
        <dbReference type="Pfam" id="PF04293"/>
    </source>
</evidence>
<dbReference type="Proteomes" id="UP000422108">
    <property type="component" value="Chromosome"/>
</dbReference>
<proteinExistence type="predicted"/>
<name>A0A5K8AE40_9BACT</name>
<protein>
    <submittedName>
        <fullName evidence="2">SpoVR family protein</fullName>
    </submittedName>
</protein>
<sequence length="553" mass="65364">MVKSMELIDQHTKTIMEGCKERARDAGLRFEDESLEYIVTNRDLIELSPKVMIPTLYDYWVHDVEVLKEKGKYELYPGNPYETVINTRPAISFYNDNNPDWLNVMIFYHVLAHIDFFQNNLFFRHTWDYDFNGEALSDKRAIAKLRAERGRWVDYVIEFTRGIDNLVGYHSLLSGIFHTPDASISAKVDYYFDIYLQDVAKANISKYIKELERYNVSVKEDPALGEQNFFARIDRRHPEFGSLFKKHQEEKPQKPKDLLQFIMENSKMLRREENQWMLMVMQVIRKTGLFFQPQIRTKIMNEGWASYWHETLYLSDDRIKGHEVDFARVNAGVTAMPRVGLNPYALGMRLFYFLEEMAEKGKISWAFQRTRDAKARKDFDIQSGQGKDFIFKVRENFSDFTFIHNFVDQDFINKNNLFVAGKRLNKQKMVWEYYVKSRRVEDYREMLMASLYHPPHIEVDLKKTKENALYLIHHFEGKPLLADYIPNTMLGIEYLWGGPVQLETTEVMASPSTQRMPAIPGLAAKSDAPKPRKLKWRRVLYTMKERKLSKNIL</sequence>
<accession>A0A5K8AE40</accession>
<dbReference type="EMBL" id="AP021879">
    <property type="protein sequence ID" value="BBO90806.1"/>
    <property type="molecule type" value="Genomic_DNA"/>
</dbReference>
<dbReference type="Pfam" id="PF04293">
    <property type="entry name" value="SpoVR"/>
    <property type="match status" value="1"/>
</dbReference>
<dbReference type="InterPro" id="IPR056174">
    <property type="entry name" value="SpoVR_N"/>
</dbReference>
<dbReference type="PANTHER" id="PTHR30029:SF2">
    <property type="entry name" value="STAGE V SPORULATION PROTEIN R"/>
    <property type="match status" value="1"/>
</dbReference>
<feature type="domain" description="SpoVR protein-like N-terminal" evidence="1">
    <location>
        <begin position="13"/>
        <end position="450"/>
    </location>
</feature>
<dbReference type="AlphaFoldDB" id="A0A5K8AE40"/>